<dbReference type="InterPro" id="IPR050721">
    <property type="entry name" value="Trk_Ktr_HKT_K-transport"/>
</dbReference>
<dbReference type="PRINTS" id="PR00335">
    <property type="entry name" value="KUPTAKETRKA"/>
</dbReference>
<feature type="domain" description="RCK C-terminal" evidence="6">
    <location>
        <begin position="134"/>
        <end position="217"/>
    </location>
</feature>
<protein>
    <recommendedName>
        <fullName evidence="1">Trk system potassium uptake protein TrkA</fullName>
    </recommendedName>
</protein>
<evidence type="ECO:0000256" key="3">
    <source>
        <dbReference type="ARBA" id="ARBA00022958"/>
    </source>
</evidence>
<dbReference type="PROSITE" id="PS51201">
    <property type="entry name" value="RCK_N"/>
    <property type="match status" value="1"/>
</dbReference>
<organism evidence="7 8">
    <name type="scientific">Dietzia timorensis</name>
    <dbReference type="NCBI Taxonomy" id="499555"/>
    <lineage>
        <taxon>Bacteria</taxon>
        <taxon>Bacillati</taxon>
        <taxon>Actinomycetota</taxon>
        <taxon>Actinomycetes</taxon>
        <taxon>Mycobacteriales</taxon>
        <taxon>Dietziaceae</taxon>
        <taxon>Dietzia</taxon>
    </lineage>
</organism>
<evidence type="ECO:0000256" key="4">
    <source>
        <dbReference type="ARBA" id="ARBA00023027"/>
    </source>
</evidence>
<dbReference type="GO" id="GO:0015079">
    <property type="term" value="F:potassium ion transmembrane transporter activity"/>
    <property type="evidence" value="ECO:0007669"/>
    <property type="project" value="InterPro"/>
</dbReference>
<dbReference type="AlphaFoldDB" id="A0A921F5A8"/>
<reference evidence="7" key="1">
    <citation type="journal article" date="2021" name="PeerJ">
        <title>Extensive microbial diversity within the chicken gut microbiome revealed by metagenomics and culture.</title>
        <authorList>
            <person name="Gilroy R."/>
            <person name="Ravi A."/>
            <person name="Getino M."/>
            <person name="Pursley I."/>
            <person name="Horton D.L."/>
            <person name="Alikhan N.F."/>
            <person name="Baker D."/>
            <person name="Gharbi K."/>
            <person name="Hall N."/>
            <person name="Watson M."/>
            <person name="Adriaenssens E.M."/>
            <person name="Foster-Nyarko E."/>
            <person name="Jarju S."/>
            <person name="Secka A."/>
            <person name="Antonio M."/>
            <person name="Oren A."/>
            <person name="Chaudhuri R.R."/>
            <person name="La Ragione R."/>
            <person name="Hildebrand F."/>
            <person name="Pallen M.J."/>
        </authorList>
    </citation>
    <scope>NUCLEOTIDE SEQUENCE</scope>
    <source>
        <strain evidence="7">ChiGjej1B1-18357</strain>
    </source>
</reference>
<dbReference type="PROSITE" id="PS51202">
    <property type="entry name" value="RCK_C"/>
    <property type="match status" value="1"/>
</dbReference>
<dbReference type="RefSeq" id="WP_303913938.1">
    <property type="nucleotide sequence ID" value="NZ_DYXM01000215.1"/>
</dbReference>
<accession>A0A921F5A8</accession>
<evidence type="ECO:0000259" key="6">
    <source>
        <dbReference type="PROSITE" id="PS51202"/>
    </source>
</evidence>
<evidence type="ECO:0000313" key="8">
    <source>
        <dbReference type="Proteomes" id="UP000776650"/>
    </source>
</evidence>
<dbReference type="SUPFAM" id="SSF51735">
    <property type="entry name" value="NAD(P)-binding Rossmann-fold domains"/>
    <property type="match status" value="1"/>
</dbReference>
<dbReference type="PANTHER" id="PTHR43833">
    <property type="entry name" value="POTASSIUM CHANNEL PROTEIN 2-RELATED-RELATED"/>
    <property type="match status" value="1"/>
</dbReference>
<evidence type="ECO:0000256" key="1">
    <source>
        <dbReference type="ARBA" id="ARBA00017378"/>
    </source>
</evidence>
<dbReference type="PANTHER" id="PTHR43833:SF8">
    <property type="entry name" value="TRK SYSTEM POTASSIUM UPTAKE PROTEIN TRKA"/>
    <property type="match status" value="1"/>
</dbReference>
<proteinExistence type="predicted"/>
<keyword evidence="3" id="KW-0630">Potassium</keyword>
<dbReference type="SUPFAM" id="SSF116726">
    <property type="entry name" value="TrkA C-terminal domain-like"/>
    <property type="match status" value="1"/>
</dbReference>
<dbReference type="Pfam" id="PF02254">
    <property type="entry name" value="TrkA_N"/>
    <property type="match status" value="1"/>
</dbReference>
<keyword evidence="2" id="KW-0633">Potassium transport</keyword>
<keyword evidence="4" id="KW-0520">NAD</keyword>
<dbReference type="InterPro" id="IPR003148">
    <property type="entry name" value="RCK_N"/>
</dbReference>
<dbReference type="Gene3D" id="3.30.70.1450">
    <property type="entry name" value="Regulator of K+ conductance, C-terminal domain"/>
    <property type="match status" value="1"/>
</dbReference>
<dbReference type="EMBL" id="DYXM01000215">
    <property type="protein sequence ID" value="HJE91507.1"/>
    <property type="molecule type" value="Genomic_DNA"/>
</dbReference>
<evidence type="ECO:0000256" key="2">
    <source>
        <dbReference type="ARBA" id="ARBA00022538"/>
    </source>
</evidence>
<keyword evidence="2" id="KW-0406">Ion transport</keyword>
<dbReference type="InterPro" id="IPR036721">
    <property type="entry name" value="RCK_C_sf"/>
</dbReference>
<sequence>MHVIIMGCGRVGAGLAGDLAAADIDVTVIDKDQSSFLRLGPAFPGKTITGMGFDRAVLERAGAADADAFAAVSSGDNSNIIAARVVRESFGVERVIARIYDSRRAEVFERLGIPTIATTPWTTRRFYRFLTGAPEAEPWADPTGSVVLAVREATARIVGRSVRDIEQAASCRVVAITRYGDCFLPGATVLVQAEDLLHLAVTADAVDLHGPRLLDREGLFDD</sequence>
<dbReference type="Gene3D" id="3.40.50.720">
    <property type="entry name" value="NAD(P)-binding Rossmann-like Domain"/>
    <property type="match status" value="1"/>
</dbReference>
<dbReference type="InterPro" id="IPR006037">
    <property type="entry name" value="RCK_C"/>
</dbReference>
<feature type="domain" description="RCK N-terminal" evidence="5">
    <location>
        <begin position="1"/>
        <end position="118"/>
    </location>
</feature>
<keyword evidence="2" id="KW-0813">Transport</keyword>
<name>A0A921F5A8_9ACTN</name>
<dbReference type="Proteomes" id="UP000776650">
    <property type="component" value="Unassembled WGS sequence"/>
</dbReference>
<evidence type="ECO:0000259" key="5">
    <source>
        <dbReference type="PROSITE" id="PS51201"/>
    </source>
</evidence>
<comment type="caution">
    <text evidence="7">The sequence shown here is derived from an EMBL/GenBank/DDBJ whole genome shotgun (WGS) entry which is preliminary data.</text>
</comment>
<dbReference type="InterPro" id="IPR006036">
    <property type="entry name" value="K_uptake_TrkA"/>
</dbReference>
<reference evidence="7" key="2">
    <citation type="submission" date="2021-09" db="EMBL/GenBank/DDBJ databases">
        <authorList>
            <person name="Gilroy R."/>
        </authorList>
    </citation>
    <scope>NUCLEOTIDE SEQUENCE</scope>
    <source>
        <strain evidence="7">ChiGjej1B1-18357</strain>
    </source>
</reference>
<dbReference type="GO" id="GO:0005886">
    <property type="term" value="C:plasma membrane"/>
    <property type="evidence" value="ECO:0007669"/>
    <property type="project" value="InterPro"/>
</dbReference>
<evidence type="ECO:0000313" key="7">
    <source>
        <dbReference type="EMBL" id="HJE91507.1"/>
    </source>
</evidence>
<dbReference type="InterPro" id="IPR036291">
    <property type="entry name" value="NAD(P)-bd_dom_sf"/>
</dbReference>
<gene>
    <name evidence="7" type="ORF">K8V11_10910</name>
</gene>